<evidence type="ECO:0000256" key="4">
    <source>
        <dbReference type="ARBA" id="ARBA00022468"/>
    </source>
</evidence>
<dbReference type="InterPro" id="IPR026147">
    <property type="entry name" value="Rab3GAP1_conserved"/>
</dbReference>
<dbReference type="AlphaFoldDB" id="A0A5N5SQE5"/>
<keyword evidence="4" id="KW-0343">GTPase activation</keyword>
<sequence length="655" mass="73380">MSSAPKDSDEQEVFEIQDYTTASHWERFTAAVEEVLHDWQLTSSERRHPPHEIDIKSSKVEWKEKFTEIKFSDYVFKITHHFMTYNFDEQSVNAEMNKVLIIICNPFGADEKEDELPHYIKETMNFNNDFPGKAHCIVRWYGLREFVTVVPADPSDPLTSPGKAKVVLSSLSVAANNTNCQVPLFVQVNEVSDKVFTGVGYGNDIRTDFEMAYVKTPPPQGTHLSGLLDILKSKVGATSSSGEAVISIRFTYALSEWPHTLWSQQPPDFDALLSDIGFSELGKLPFGALSDPVSELQVSTTWPRVCESYLIDSDVQSNLSPSSAPIWSARLGASSLTPCLLSEYLYEFLQLCQINHSIVQILGHDFDPSIGDGTDILNALDRLTGSIPSLSSLVPRRKSSKSSVSDRGPLSDQILSVLLNFLFPDAQSVQEEFAPYTSSFSHVPHWVPPVVGLPEDHPLQAVLRNMKSCSVDSFVWRLAVVICHVNHSLGGLSSVAHLFYEVLLELRFRWDNAILIPGLADGFPDMASCIINQKLQMLNCCITHRIAREENTNKGLNDTLDDEEEFFECEENSDEEDSEPTKEYSSWDKPVGRLKRFGNARLSQRNDYLYVPITQEAAPNTEDMLDEQTGELLRLGSDSSGSCQRAKLMSLFLIV</sequence>
<evidence type="ECO:0000256" key="1">
    <source>
        <dbReference type="ARBA" id="ARBA00004496"/>
    </source>
</evidence>
<accession>A0A5N5SQE5</accession>
<evidence type="ECO:0000313" key="7">
    <source>
        <dbReference type="EMBL" id="KAB7496313.1"/>
    </source>
</evidence>
<dbReference type="PANTHER" id="PTHR21422">
    <property type="entry name" value="RAB3 GTPASE-ACTIVATING PROTEIN CATALYTIC SUBUNIT"/>
    <property type="match status" value="1"/>
</dbReference>
<evidence type="ECO:0000256" key="3">
    <source>
        <dbReference type="ARBA" id="ARBA00015817"/>
    </source>
</evidence>
<name>A0A5N5SQE5_9CRUS</name>
<dbReference type="Pfam" id="PF13890">
    <property type="entry name" value="Rab3-GTPase_cat"/>
    <property type="match status" value="1"/>
</dbReference>
<dbReference type="EMBL" id="SEYY01021505">
    <property type="protein sequence ID" value="KAB7496313.1"/>
    <property type="molecule type" value="Genomic_DNA"/>
</dbReference>
<reference evidence="7 8" key="1">
    <citation type="journal article" date="2019" name="PLoS Biol.">
        <title>Sex chromosomes control vertical transmission of feminizing Wolbachia symbionts in an isopod.</title>
        <authorList>
            <person name="Becking T."/>
            <person name="Chebbi M.A."/>
            <person name="Giraud I."/>
            <person name="Moumen B."/>
            <person name="Laverre T."/>
            <person name="Caubet Y."/>
            <person name="Peccoud J."/>
            <person name="Gilbert C."/>
            <person name="Cordaux R."/>
        </authorList>
    </citation>
    <scope>NUCLEOTIDE SEQUENCE [LARGE SCALE GENOMIC DNA]</scope>
    <source>
        <strain evidence="7">ANa2</strain>
        <tissue evidence="7">Whole body excluding digestive tract and cuticle</tissue>
    </source>
</reference>
<dbReference type="Proteomes" id="UP000326759">
    <property type="component" value="Unassembled WGS sequence"/>
</dbReference>
<protein>
    <recommendedName>
        <fullName evidence="3">Rab3 GTPase-activating protein catalytic subunit</fullName>
    </recommendedName>
</protein>
<comment type="caution">
    <text evidence="7">The sequence shown here is derived from an EMBL/GenBank/DDBJ whole genome shotgun (WGS) entry which is preliminary data.</text>
</comment>
<dbReference type="GO" id="GO:0005096">
    <property type="term" value="F:GTPase activator activity"/>
    <property type="evidence" value="ECO:0007669"/>
    <property type="project" value="UniProtKB-KW"/>
</dbReference>
<feature type="domain" description="Rab3GAP catalytic subunit conserved" evidence="6">
    <location>
        <begin position="587"/>
        <end position="653"/>
    </location>
</feature>
<proteinExistence type="inferred from homology"/>
<keyword evidence="8" id="KW-1185">Reference proteome</keyword>
<comment type="similarity">
    <text evidence="2">Belongs to the Rab3-GAP catalytic subunit family.</text>
</comment>
<comment type="subcellular location">
    <subcellularLocation>
        <location evidence="1">Cytoplasm</location>
    </subcellularLocation>
</comment>
<keyword evidence="5" id="KW-0963">Cytoplasm</keyword>
<evidence type="ECO:0000313" key="8">
    <source>
        <dbReference type="Proteomes" id="UP000326759"/>
    </source>
</evidence>
<dbReference type="OrthoDB" id="17346at2759"/>
<organism evidence="7 8">
    <name type="scientific">Armadillidium nasatum</name>
    <dbReference type="NCBI Taxonomy" id="96803"/>
    <lineage>
        <taxon>Eukaryota</taxon>
        <taxon>Metazoa</taxon>
        <taxon>Ecdysozoa</taxon>
        <taxon>Arthropoda</taxon>
        <taxon>Crustacea</taxon>
        <taxon>Multicrustacea</taxon>
        <taxon>Malacostraca</taxon>
        <taxon>Eumalacostraca</taxon>
        <taxon>Peracarida</taxon>
        <taxon>Isopoda</taxon>
        <taxon>Oniscidea</taxon>
        <taxon>Crinocheta</taxon>
        <taxon>Armadillidiidae</taxon>
        <taxon>Armadillidium</taxon>
    </lineage>
</organism>
<dbReference type="InterPro" id="IPR045700">
    <property type="entry name" value="Rab3GAP1"/>
</dbReference>
<dbReference type="PANTHER" id="PTHR21422:SF9">
    <property type="entry name" value="RAB3 GTPASE-ACTIVATING PROTEIN CATALYTIC SUBUNIT"/>
    <property type="match status" value="1"/>
</dbReference>
<evidence type="ECO:0000256" key="2">
    <source>
        <dbReference type="ARBA" id="ARBA00008856"/>
    </source>
</evidence>
<evidence type="ECO:0000256" key="5">
    <source>
        <dbReference type="ARBA" id="ARBA00022490"/>
    </source>
</evidence>
<dbReference type="GO" id="GO:0005737">
    <property type="term" value="C:cytoplasm"/>
    <property type="evidence" value="ECO:0007669"/>
    <property type="project" value="UniProtKB-SubCell"/>
</dbReference>
<evidence type="ECO:0000259" key="6">
    <source>
        <dbReference type="Pfam" id="PF13890"/>
    </source>
</evidence>
<gene>
    <name evidence="7" type="primary">rab3gap1</name>
    <name evidence="7" type="ORF">Anas_07775</name>
</gene>